<keyword evidence="5" id="KW-0255">Endonuclease</keyword>
<dbReference type="PANTHER" id="PTHR30408">
    <property type="entry name" value="TYPE-1 RESTRICTION ENZYME ECOKI SPECIFICITY PROTEIN"/>
    <property type="match status" value="1"/>
</dbReference>
<sequence length="373" mass="40744">MTRYALKDICTELHSGKGISSSEISDAGKYPVIGGNGVRGYTTKSNFSGECAVIGRQGAACGNVRFFSGDAYMTEHAVIARGNSICDSRYLAYALGQMHLGRLSAQSAQPGLSVKTLGEQVIELPAHEEQEAIVDVLGTLDDKIALNNQINGYLAALLDAKFEKLLENVDGWDEASLLDIANYKNGLAMQKFRPKAGDPGLPVLKIRELGQGCCGPDSERCQSDIDEAVAVHDGDLVFSWSGTLLLDFWAGGDAGLNQHLFKVTSVAYPSWFYYMWTKYHLRKFIAMAKDRATTMGHIKRSALADSKVLIPERPILEELTESMQPIVDQVILNKVENRKLGSLRDVLLPKLMSGEIDVSKVNLTQLNSHLSAC</sequence>
<dbReference type="GO" id="GO:0004519">
    <property type="term" value="F:endonuclease activity"/>
    <property type="evidence" value="ECO:0007669"/>
    <property type="project" value="UniProtKB-KW"/>
</dbReference>
<comment type="similarity">
    <text evidence="1">Belongs to the type-I restriction system S methylase family.</text>
</comment>
<gene>
    <name evidence="5" type="ORF">AAAT05_05650</name>
</gene>
<dbReference type="InterPro" id="IPR000055">
    <property type="entry name" value="Restrct_endonuc_typeI_TRD"/>
</dbReference>
<name>A0ABV1IFZ9_9ACTN</name>
<accession>A0ABV1IFZ9</accession>
<dbReference type="Gene3D" id="3.90.220.20">
    <property type="entry name" value="DNA methylase specificity domains"/>
    <property type="match status" value="2"/>
</dbReference>
<protein>
    <submittedName>
        <fullName evidence="5">Restriction endonuclease subunit S</fullName>
        <ecNumber evidence="5">3.1.21.-</ecNumber>
    </submittedName>
</protein>
<evidence type="ECO:0000256" key="2">
    <source>
        <dbReference type="ARBA" id="ARBA00022747"/>
    </source>
</evidence>
<keyword evidence="6" id="KW-1185">Reference proteome</keyword>
<keyword evidence="5" id="KW-0378">Hydrolase</keyword>
<evidence type="ECO:0000313" key="6">
    <source>
        <dbReference type="Proteomes" id="UP001478817"/>
    </source>
</evidence>
<proteinExistence type="inferred from homology"/>
<dbReference type="EC" id="3.1.21.-" evidence="5"/>
<dbReference type="SUPFAM" id="SSF116734">
    <property type="entry name" value="DNA methylase specificity domain"/>
    <property type="match status" value="2"/>
</dbReference>
<dbReference type="CDD" id="cd17266">
    <property type="entry name" value="RMtype1_S_Sau1132ORF3780P-TRD2-CR2_like"/>
    <property type="match status" value="1"/>
</dbReference>
<keyword evidence="2" id="KW-0680">Restriction system</keyword>
<keyword evidence="5" id="KW-0540">Nuclease</keyword>
<evidence type="ECO:0000313" key="5">
    <source>
        <dbReference type="EMBL" id="MEQ2637827.1"/>
    </source>
</evidence>
<evidence type="ECO:0000259" key="4">
    <source>
        <dbReference type="Pfam" id="PF01420"/>
    </source>
</evidence>
<keyword evidence="3" id="KW-0238">DNA-binding</keyword>
<dbReference type="Proteomes" id="UP001478817">
    <property type="component" value="Unassembled WGS sequence"/>
</dbReference>
<feature type="domain" description="Type I restriction modification DNA specificity" evidence="4">
    <location>
        <begin position="4"/>
        <end position="151"/>
    </location>
</feature>
<dbReference type="GO" id="GO:0016787">
    <property type="term" value="F:hydrolase activity"/>
    <property type="evidence" value="ECO:0007669"/>
    <property type="project" value="UniProtKB-KW"/>
</dbReference>
<dbReference type="InterPro" id="IPR044946">
    <property type="entry name" value="Restrct_endonuc_typeI_TRD_sf"/>
</dbReference>
<evidence type="ECO:0000256" key="1">
    <source>
        <dbReference type="ARBA" id="ARBA00010923"/>
    </source>
</evidence>
<dbReference type="EMBL" id="JBBNGS010000009">
    <property type="protein sequence ID" value="MEQ2637827.1"/>
    <property type="molecule type" value="Genomic_DNA"/>
</dbReference>
<dbReference type="InterPro" id="IPR052021">
    <property type="entry name" value="Type-I_RS_S_subunit"/>
</dbReference>
<dbReference type="PANTHER" id="PTHR30408:SF13">
    <property type="entry name" value="TYPE I RESTRICTION ENZYME HINDI SPECIFICITY SUBUNIT"/>
    <property type="match status" value="1"/>
</dbReference>
<organism evidence="5 6">
    <name type="scientific">Paratractidigestivibacter faecalis</name>
    <dbReference type="NCBI Taxonomy" id="2292441"/>
    <lineage>
        <taxon>Bacteria</taxon>
        <taxon>Bacillati</taxon>
        <taxon>Actinomycetota</taxon>
        <taxon>Coriobacteriia</taxon>
        <taxon>Coriobacteriales</taxon>
        <taxon>Atopobiaceae</taxon>
        <taxon>Paratractidigestivibacter</taxon>
    </lineage>
</organism>
<dbReference type="RefSeq" id="WP_349182435.1">
    <property type="nucleotide sequence ID" value="NZ_JBBNGS010000009.1"/>
</dbReference>
<comment type="caution">
    <text evidence="5">The sequence shown here is derived from an EMBL/GenBank/DDBJ whole genome shotgun (WGS) entry which is preliminary data.</text>
</comment>
<reference evidence="5 6" key="1">
    <citation type="submission" date="2024-04" db="EMBL/GenBank/DDBJ databases">
        <title>Human intestinal bacterial collection.</title>
        <authorList>
            <person name="Pauvert C."/>
            <person name="Hitch T.C.A."/>
            <person name="Clavel T."/>
        </authorList>
    </citation>
    <scope>NUCLEOTIDE SEQUENCE [LARGE SCALE GENOMIC DNA]</scope>
    <source>
        <strain evidence="5 6">CLA-AA-H197</strain>
    </source>
</reference>
<evidence type="ECO:0000256" key="3">
    <source>
        <dbReference type="ARBA" id="ARBA00023125"/>
    </source>
</evidence>
<dbReference type="Pfam" id="PF01420">
    <property type="entry name" value="Methylase_S"/>
    <property type="match status" value="1"/>
</dbReference>